<dbReference type="RefSeq" id="WP_274519506.1">
    <property type="nucleotide sequence ID" value="NZ_CP011801.1"/>
</dbReference>
<feature type="region of interest" description="Disordered" evidence="1">
    <location>
        <begin position="1"/>
        <end position="43"/>
    </location>
</feature>
<evidence type="ECO:0000256" key="1">
    <source>
        <dbReference type="SAM" id="MobiDB-lite"/>
    </source>
</evidence>
<reference evidence="2 3" key="1">
    <citation type="journal article" date="2015" name="Proc. Natl. Acad. Sci. U.S.A.">
        <title>Expanded metabolic versatility of ubiquitous nitrite-oxidizing bacteria from the genus Nitrospira.</title>
        <authorList>
            <person name="Koch H."/>
            <person name="Lucker S."/>
            <person name="Albertsen M."/>
            <person name="Kitzinger K."/>
            <person name="Herbold C."/>
            <person name="Spieck E."/>
            <person name="Nielsen P.H."/>
            <person name="Wagner M."/>
            <person name="Daims H."/>
        </authorList>
    </citation>
    <scope>NUCLEOTIDE SEQUENCE [LARGE SCALE GENOMIC DNA]</scope>
    <source>
        <strain evidence="2 3">NSP M-1</strain>
    </source>
</reference>
<name>A0A0K2GAB8_NITMO</name>
<protein>
    <submittedName>
        <fullName evidence="2">Uncharacterized protein</fullName>
    </submittedName>
</protein>
<gene>
    <name evidence="2" type="ORF">NITMOv2_1397</name>
</gene>
<dbReference type="PATRIC" id="fig|42253.5.peg.1366"/>
<dbReference type="Proteomes" id="UP000069205">
    <property type="component" value="Chromosome"/>
</dbReference>
<dbReference type="KEGG" id="nmv:NITMOv2_1397"/>
<accession>A0A0K2GAB8</accession>
<dbReference type="AlphaFoldDB" id="A0A0K2GAB8"/>
<sequence length="43" mass="5092">MKQREKEERRAQRKAEKADRRPAEDGIDPDLEGLQWGPQPPMF</sequence>
<evidence type="ECO:0000313" key="2">
    <source>
        <dbReference type="EMBL" id="ALA57824.1"/>
    </source>
</evidence>
<keyword evidence="3" id="KW-1185">Reference proteome</keyword>
<proteinExistence type="predicted"/>
<evidence type="ECO:0000313" key="3">
    <source>
        <dbReference type="Proteomes" id="UP000069205"/>
    </source>
</evidence>
<dbReference type="EMBL" id="CP011801">
    <property type="protein sequence ID" value="ALA57824.1"/>
    <property type="molecule type" value="Genomic_DNA"/>
</dbReference>
<feature type="compositionally biased region" description="Basic and acidic residues" evidence="1">
    <location>
        <begin position="1"/>
        <end position="24"/>
    </location>
</feature>
<organism evidence="2 3">
    <name type="scientific">Nitrospira moscoviensis</name>
    <dbReference type="NCBI Taxonomy" id="42253"/>
    <lineage>
        <taxon>Bacteria</taxon>
        <taxon>Pseudomonadati</taxon>
        <taxon>Nitrospirota</taxon>
        <taxon>Nitrospiria</taxon>
        <taxon>Nitrospirales</taxon>
        <taxon>Nitrospiraceae</taxon>
        <taxon>Nitrospira</taxon>
    </lineage>
</organism>